<protein>
    <submittedName>
        <fullName evidence="2">Uncharacterized protein</fullName>
    </submittedName>
</protein>
<proteinExistence type="predicted"/>
<dbReference type="PANTHER" id="PTHR23159">
    <property type="entry name" value="CENTROSOMAL PROTEIN 2"/>
    <property type="match status" value="1"/>
</dbReference>
<feature type="coiled-coil region" evidence="1">
    <location>
        <begin position="163"/>
        <end position="211"/>
    </location>
</feature>
<reference evidence="2 3" key="1">
    <citation type="journal article" date="2018" name="BMC Genomics">
        <title>Genomic comparison of Trypanosoma conorhini and Trypanosoma rangeli to Trypanosoma cruzi strains of high and low virulence.</title>
        <authorList>
            <person name="Bradwell K.R."/>
            <person name="Koparde V.N."/>
            <person name="Matveyev A.V."/>
            <person name="Serrano M.G."/>
            <person name="Alves J.M."/>
            <person name="Parikh H."/>
            <person name="Huang B."/>
            <person name="Lee V."/>
            <person name="Espinosa-Alvarez O."/>
            <person name="Ortiz P.A."/>
            <person name="Costa-Martins A.G."/>
            <person name="Teixeira M.M."/>
            <person name="Buck G.A."/>
        </authorList>
    </citation>
    <scope>NUCLEOTIDE SEQUENCE [LARGE SCALE GENOMIC DNA]</scope>
    <source>
        <strain evidence="2 3">AM80</strain>
    </source>
</reference>
<accession>A0A422NNE3</accession>
<dbReference type="AlphaFoldDB" id="A0A422NNE3"/>
<organism evidence="2 3">
    <name type="scientific">Trypanosoma rangeli</name>
    <dbReference type="NCBI Taxonomy" id="5698"/>
    <lineage>
        <taxon>Eukaryota</taxon>
        <taxon>Discoba</taxon>
        <taxon>Euglenozoa</taxon>
        <taxon>Kinetoplastea</taxon>
        <taxon>Metakinetoplastina</taxon>
        <taxon>Trypanosomatida</taxon>
        <taxon>Trypanosomatidae</taxon>
        <taxon>Trypanosoma</taxon>
        <taxon>Herpetosoma</taxon>
    </lineage>
</organism>
<dbReference type="GeneID" id="40327549"/>
<comment type="caution">
    <text evidence="2">The sequence shown here is derived from an EMBL/GenBank/DDBJ whole genome shotgun (WGS) entry which is preliminary data.</text>
</comment>
<dbReference type="PANTHER" id="PTHR23159:SF60">
    <property type="entry name" value="SPINDLE ASSEMBLY ABNORMAL PROTEIN 4"/>
    <property type="match status" value="1"/>
</dbReference>
<sequence length="1272" mass="143959">MRGTLPQKHSSAKLAASLHGIRRQADLLLLARHFHKVRTYVQLQQQSTHLKRCAVLLKHQATRKMVMDYFIRWLGFTQRQVSIRSGQRVPTKIVLLPRAQDFINLGRRYLARWRLWLRRQRQRRQKNVALLHSKLTETQQREIFCQWCYFIFQKQRKTFTSWISELECSSKRQTEHIAQLEAELQQHQSTIKKLKKDAEKLQVRNMEQQKKLTDINTAAETVIKRFSRTSAKVTYDAMTHATKKTIQQGGELPFRLLTEFEDVADVLEKLRRTLPEDAVPLTGFKAVVEFACQRATEMNDTVAQLKEALHDTKSVAVFVFRVLQEGASRILALANQTSLAESPSVVAAVEEMSWPLLRWDSYSDSAVLEESLGGRESLKVIQDHLLREHRLVADGPSTASVLQLFCGALGQMHETLTKCESRFLEQKGLAEREREKKMILAKAVKDAVAVLQGWSAAPTGAVPGGMKEQQLATEMLRESEAAANTFAHLRQLLSWESVRKNQLPSTGINDSCGGNFPFLQVSVIETHDHLVNAVFQVFNRLKEVSKAYNEVYLEFRQFFPDSPRTDNNVRGNLNILAPLAGFRDDPVKWAEVVVRSVKGYIRGKEKEVRELRGVMRRGIEALGGTEETDSDDDIMDQERSAVKSARVGEKLALICRDTGDAISTARVALGVQEEGKLTLSQVIPNLKEKMCELKVVMTESAALIDEVKVSLTATSQKCPLNLSRCLKPKRKPVALVVNNLEVRKLDHVKVSSPMAGSISQEPVEILRELRRVMQDKTFEMRELQGACQTILRILDGVYLVKADLPQCGDLLLPLLAAQAEELKRGLRVAEAALSASGMHGNRSVGNFLTLLASNVSSLRTENEALQDEVSQRIKQIKYLMTELTEDSACLKAQNNVLNAMVKSLREKFMMQKRMGKLRAEKMMEILRLRTVKEHLCRRLLVWFGHVVVMRSTEACGAANEQKRLSFEVVHKQHQQNQLAKLLATALHSLPGEASRNSDVLDTEYTLMRRVLECEGAALEVLVRERLDAAKAWMRSLLSVLSAVAPLRAETVALRQLVASAWGGNVEEEYRRILVDAFKSIVTFDEEKERGCAFLWNCVRDRDEVERANIDLVNKVMELKEELKGVQVHIVLQDEQIIKLQRENRDLQINGVMCRDADANNTFNAVTPSSNLHTRPEAECLMLARSKKLLLEAIKAMAGKDLAVCIGEVAELTLEMYRRTTSALEDICGAQDVTVGPLPARTEARLRELQNMRAVQNDILERLPELFRMPYVS</sequence>
<keyword evidence="1" id="KW-0175">Coiled coil</keyword>
<evidence type="ECO:0000313" key="3">
    <source>
        <dbReference type="Proteomes" id="UP000283634"/>
    </source>
</evidence>
<feature type="coiled-coil region" evidence="1">
    <location>
        <begin position="1101"/>
        <end position="1149"/>
    </location>
</feature>
<dbReference type="EMBL" id="MKGL01000096">
    <property type="protein sequence ID" value="RNF07003.1"/>
    <property type="molecule type" value="Genomic_DNA"/>
</dbReference>
<gene>
    <name evidence="2" type="ORF">TraAM80_03616</name>
</gene>
<dbReference type="OMA" id="WISELEC"/>
<dbReference type="OrthoDB" id="244449at2759"/>
<name>A0A422NNE3_TRYRA</name>
<evidence type="ECO:0000256" key="1">
    <source>
        <dbReference type="SAM" id="Coils"/>
    </source>
</evidence>
<dbReference type="Proteomes" id="UP000283634">
    <property type="component" value="Unassembled WGS sequence"/>
</dbReference>
<keyword evidence="3" id="KW-1185">Reference proteome</keyword>
<evidence type="ECO:0000313" key="2">
    <source>
        <dbReference type="EMBL" id="RNF07003.1"/>
    </source>
</evidence>
<dbReference type="RefSeq" id="XP_029239579.1">
    <property type="nucleotide sequence ID" value="XM_029380573.1"/>
</dbReference>